<comment type="caution">
    <text evidence="1">The sequence shown here is derived from an EMBL/GenBank/DDBJ whole genome shotgun (WGS) entry which is preliminary data.</text>
</comment>
<protein>
    <recommendedName>
        <fullName evidence="3">Aminotransferase-like plant mobile domain-containing protein</fullName>
    </recommendedName>
</protein>
<organism evidence="1 2">
    <name type="scientific">Gossypium anomalum</name>
    <dbReference type="NCBI Taxonomy" id="47600"/>
    <lineage>
        <taxon>Eukaryota</taxon>
        <taxon>Viridiplantae</taxon>
        <taxon>Streptophyta</taxon>
        <taxon>Embryophyta</taxon>
        <taxon>Tracheophyta</taxon>
        <taxon>Spermatophyta</taxon>
        <taxon>Magnoliopsida</taxon>
        <taxon>eudicotyledons</taxon>
        <taxon>Gunneridae</taxon>
        <taxon>Pentapetalae</taxon>
        <taxon>rosids</taxon>
        <taxon>malvids</taxon>
        <taxon>Malvales</taxon>
        <taxon>Malvaceae</taxon>
        <taxon>Malvoideae</taxon>
        <taxon>Gossypium</taxon>
    </lineage>
</organism>
<evidence type="ECO:0000313" key="1">
    <source>
        <dbReference type="EMBL" id="KAG8503368.1"/>
    </source>
</evidence>
<sequence>MGVVPTAIFMSSSGLLLYIPTCNNFEWTPYFDLTIQECIPFEFLVNPNIWHVKAPQDIEDLYHIDLRERTNEHWPTFHAQYINIWDNRVHGKPYLLVEEARDRQLHTRKLRQAPRHLMSGASVEMSLLSTLTQEAALIAVPPLGFLFEPPSPVYYTLMPSMFQMMTDSMLYSYVDGVVNTSGITVLPRWNIFATTCS</sequence>
<accession>A0A8J5ZK27</accession>
<reference evidence="1 2" key="1">
    <citation type="journal article" date="2021" name="bioRxiv">
        <title>The Gossypium anomalum genome as a resource for cotton improvement and evolutionary analysis of hybrid incompatibility.</title>
        <authorList>
            <person name="Grover C.E."/>
            <person name="Yuan D."/>
            <person name="Arick M.A."/>
            <person name="Miller E.R."/>
            <person name="Hu G."/>
            <person name="Peterson D.G."/>
            <person name="Wendel J.F."/>
            <person name="Udall J.A."/>
        </authorList>
    </citation>
    <scope>NUCLEOTIDE SEQUENCE [LARGE SCALE GENOMIC DNA]</scope>
    <source>
        <strain evidence="1">JFW-Udall</strain>
        <tissue evidence="1">Leaf</tissue>
    </source>
</reference>
<gene>
    <name evidence="1" type="ORF">CXB51_001414</name>
</gene>
<proteinExistence type="predicted"/>
<evidence type="ECO:0008006" key="3">
    <source>
        <dbReference type="Google" id="ProtNLM"/>
    </source>
</evidence>
<dbReference type="Proteomes" id="UP000701853">
    <property type="component" value="Chromosome 1"/>
</dbReference>
<dbReference type="EMBL" id="JAHUZN010000001">
    <property type="protein sequence ID" value="KAG8503368.1"/>
    <property type="molecule type" value="Genomic_DNA"/>
</dbReference>
<dbReference type="OrthoDB" id="994755at2759"/>
<dbReference type="AlphaFoldDB" id="A0A8J5ZK27"/>
<evidence type="ECO:0000313" key="2">
    <source>
        <dbReference type="Proteomes" id="UP000701853"/>
    </source>
</evidence>
<name>A0A8J5ZK27_9ROSI</name>
<keyword evidence="2" id="KW-1185">Reference proteome</keyword>